<reference evidence="10" key="1">
    <citation type="journal article" date="2019" name="Int. J. Syst. Evol. Microbiol.">
        <title>The Global Catalogue of Microorganisms (GCM) 10K type strain sequencing project: providing services to taxonomists for standard genome sequencing and annotation.</title>
        <authorList>
            <consortium name="The Broad Institute Genomics Platform"/>
            <consortium name="The Broad Institute Genome Sequencing Center for Infectious Disease"/>
            <person name="Wu L."/>
            <person name="Ma J."/>
        </authorList>
    </citation>
    <scope>NUCLEOTIDE SEQUENCE [LARGE SCALE GENOMIC DNA]</scope>
    <source>
        <strain evidence="10">CECT 8288</strain>
    </source>
</reference>
<gene>
    <name evidence="9" type="ORF">ACFOND_07030</name>
</gene>
<comment type="similarity">
    <text evidence="2">Belongs to the AzlC family.</text>
</comment>
<evidence type="ECO:0000313" key="10">
    <source>
        <dbReference type="Proteomes" id="UP001595710"/>
    </source>
</evidence>
<feature type="transmembrane region" description="Helical" evidence="8">
    <location>
        <begin position="43"/>
        <end position="62"/>
    </location>
</feature>
<evidence type="ECO:0000256" key="6">
    <source>
        <dbReference type="ARBA" id="ARBA00022989"/>
    </source>
</evidence>
<dbReference type="RefSeq" id="WP_290282600.1">
    <property type="nucleotide sequence ID" value="NZ_JAUFQI010000001.1"/>
</dbReference>
<feature type="transmembrane region" description="Helical" evidence="8">
    <location>
        <begin position="133"/>
        <end position="153"/>
    </location>
</feature>
<dbReference type="Pfam" id="PF03591">
    <property type="entry name" value="AzlC"/>
    <property type="match status" value="1"/>
</dbReference>
<dbReference type="PANTHER" id="PTHR34979:SF1">
    <property type="entry name" value="INNER MEMBRANE PROTEIN YGAZ"/>
    <property type="match status" value="1"/>
</dbReference>
<feature type="transmembrane region" description="Helical" evidence="8">
    <location>
        <begin position="68"/>
        <end position="86"/>
    </location>
</feature>
<accession>A0ABV7WQ48</accession>
<dbReference type="EMBL" id="JBHRYN010000008">
    <property type="protein sequence ID" value="MFC3701393.1"/>
    <property type="molecule type" value="Genomic_DNA"/>
</dbReference>
<sequence length="233" mass="24803">MSQAQQHITSRLIYQGFVQLLPISIFVIAFGLAFGLAATQHGLTNSAILAMSAFVFAGASQFATLDLWGAEIAIIPVMITVFAINARHLLMGASLHQHIAHLSVTKRYGAMMLVTDANWAMSLQAINNGKQGLGILIGGGIALWLCWLLGTWLGLYFGSAIKDPVSLGLDMVMACFLLSMVAGGKVDVKIIVIWSAAALSSLLAYWYLPPNSHVIVGALVGGFIGAFWLGKKA</sequence>
<feature type="transmembrane region" description="Helical" evidence="8">
    <location>
        <begin position="190"/>
        <end position="208"/>
    </location>
</feature>
<protein>
    <submittedName>
        <fullName evidence="9">AzlC family ABC transporter permease</fullName>
    </submittedName>
</protein>
<evidence type="ECO:0000256" key="3">
    <source>
        <dbReference type="ARBA" id="ARBA00022448"/>
    </source>
</evidence>
<evidence type="ECO:0000256" key="2">
    <source>
        <dbReference type="ARBA" id="ARBA00010735"/>
    </source>
</evidence>
<dbReference type="InterPro" id="IPR011606">
    <property type="entry name" value="Brnchd-chn_aa_trnsp_permease"/>
</dbReference>
<evidence type="ECO:0000256" key="7">
    <source>
        <dbReference type="ARBA" id="ARBA00023136"/>
    </source>
</evidence>
<name>A0ABV7WQ48_9GAMM</name>
<keyword evidence="4" id="KW-1003">Cell membrane</keyword>
<organism evidence="9 10">
    <name type="scientific">Reinekea marina</name>
    <dbReference type="NCBI Taxonomy" id="1310421"/>
    <lineage>
        <taxon>Bacteria</taxon>
        <taxon>Pseudomonadati</taxon>
        <taxon>Pseudomonadota</taxon>
        <taxon>Gammaproteobacteria</taxon>
        <taxon>Oceanospirillales</taxon>
        <taxon>Saccharospirillaceae</taxon>
        <taxon>Reinekea</taxon>
    </lineage>
</organism>
<evidence type="ECO:0000256" key="8">
    <source>
        <dbReference type="SAM" id="Phobius"/>
    </source>
</evidence>
<keyword evidence="10" id="KW-1185">Reference proteome</keyword>
<dbReference type="Proteomes" id="UP001595710">
    <property type="component" value="Unassembled WGS sequence"/>
</dbReference>
<keyword evidence="7 8" id="KW-0472">Membrane</keyword>
<evidence type="ECO:0000256" key="4">
    <source>
        <dbReference type="ARBA" id="ARBA00022475"/>
    </source>
</evidence>
<keyword evidence="5 8" id="KW-0812">Transmembrane</keyword>
<proteinExistence type="inferred from homology"/>
<comment type="subcellular location">
    <subcellularLocation>
        <location evidence="1">Cell membrane</location>
        <topology evidence="1">Multi-pass membrane protein</topology>
    </subcellularLocation>
</comment>
<keyword evidence="3" id="KW-0813">Transport</keyword>
<comment type="caution">
    <text evidence="9">The sequence shown here is derived from an EMBL/GenBank/DDBJ whole genome shotgun (WGS) entry which is preliminary data.</text>
</comment>
<dbReference type="PANTHER" id="PTHR34979">
    <property type="entry name" value="INNER MEMBRANE PROTEIN YGAZ"/>
    <property type="match status" value="1"/>
</dbReference>
<feature type="transmembrane region" description="Helical" evidence="8">
    <location>
        <begin position="12"/>
        <end position="36"/>
    </location>
</feature>
<evidence type="ECO:0000256" key="5">
    <source>
        <dbReference type="ARBA" id="ARBA00022692"/>
    </source>
</evidence>
<feature type="transmembrane region" description="Helical" evidence="8">
    <location>
        <begin position="214"/>
        <end position="230"/>
    </location>
</feature>
<feature type="transmembrane region" description="Helical" evidence="8">
    <location>
        <begin position="165"/>
        <end position="183"/>
    </location>
</feature>
<evidence type="ECO:0000313" key="9">
    <source>
        <dbReference type="EMBL" id="MFC3701393.1"/>
    </source>
</evidence>
<keyword evidence="6 8" id="KW-1133">Transmembrane helix</keyword>
<evidence type="ECO:0000256" key="1">
    <source>
        <dbReference type="ARBA" id="ARBA00004651"/>
    </source>
</evidence>